<dbReference type="Gene3D" id="3.40.50.2300">
    <property type="match status" value="1"/>
</dbReference>
<keyword evidence="5" id="KW-1185">Reference proteome</keyword>
<dbReference type="PROSITE" id="PS50110">
    <property type="entry name" value="RESPONSE_REGULATORY"/>
    <property type="match status" value="1"/>
</dbReference>
<evidence type="ECO:0000259" key="3">
    <source>
        <dbReference type="PROSITE" id="PS50110"/>
    </source>
</evidence>
<feature type="domain" description="Response regulatory" evidence="3">
    <location>
        <begin position="14"/>
        <end position="169"/>
    </location>
</feature>
<accession>A0ABV4AGB1</accession>
<feature type="modified residue" description="4-aspartylphosphate" evidence="2">
    <location>
        <position position="106"/>
    </location>
</feature>
<reference evidence="4 5" key="1">
    <citation type="submission" date="2024-07" db="EMBL/GenBank/DDBJ databases">
        <authorList>
            <person name="Ren Q."/>
        </authorList>
    </citation>
    <scope>NUCLEOTIDE SEQUENCE [LARGE SCALE GENOMIC DNA]</scope>
    <source>
        <strain evidence="4 5">REN37</strain>
    </source>
</reference>
<protein>
    <submittedName>
        <fullName evidence="4">Response regulator</fullName>
    </submittedName>
</protein>
<name>A0ABV4AGB1_9GAMM</name>
<dbReference type="Proteomes" id="UP001562065">
    <property type="component" value="Unassembled WGS sequence"/>
</dbReference>
<evidence type="ECO:0000313" key="4">
    <source>
        <dbReference type="EMBL" id="MEY1661091.1"/>
    </source>
</evidence>
<keyword evidence="1 2" id="KW-0597">Phosphoprotein</keyword>
<dbReference type="SUPFAM" id="SSF52172">
    <property type="entry name" value="CheY-like"/>
    <property type="match status" value="1"/>
</dbReference>
<dbReference type="EMBL" id="JBGCUO010000001">
    <property type="protein sequence ID" value="MEY1661091.1"/>
    <property type="molecule type" value="Genomic_DNA"/>
</dbReference>
<comment type="caution">
    <text evidence="4">The sequence shown here is derived from an EMBL/GenBank/DDBJ whole genome shotgun (WGS) entry which is preliminary data.</text>
</comment>
<proteinExistence type="predicted"/>
<dbReference type="InterPro" id="IPR011006">
    <property type="entry name" value="CheY-like_superfamily"/>
</dbReference>
<sequence length="338" mass="38921">MSSPRIQPYFHPTTVLMVDDNQRFLDNFSLLLDERLACRFFTSASEALQLINAQARATTLDQRCCRYLRQQEAAAGERTLRLDLTLIEREISNTQRFADISVVVVDYDMPEMNGLAFCQQLKHPRVKKVLLTGVADEKLAVDAFNAGTIHHFLTKQDPDLTGKLNRTLEGLQQRYFSDVSTLLQTTLALDPPDFLHDSRFIDYFHRLLRQHDIVEYYYVEDPDGFLLVSTDGQLQRLLVSSEQSLQRALFSLRSLAPPTDVLKQLSGGKALPWLWATPEEFGDEHFDWREFVHPATRVAGEQETWLCALVDSPPADIEYDWQTSSYRAYLDSLDQLRR</sequence>
<dbReference type="PANTHER" id="PTHR44591">
    <property type="entry name" value="STRESS RESPONSE REGULATOR PROTEIN 1"/>
    <property type="match status" value="1"/>
</dbReference>
<organism evidence="4 5">
    <name type="scientific">Isoalcanivorax beigongshangi</name>
    <dbReference type="NCBI Taxonomy" id="3238810"/>
    <lineage>
        <taxon>Bacteria</taxon>
        <taxon>Pseudomonadati</taxon>
        <taxon>Pseudomonadota</taxon>
        <taxon>Gammaproteobacteria</taxon>
        <taxon>Oceanospirillales</taxon>
        <taxon>Alcanivoracaceae</taxon>
        <taxon>Isoalcanivorax</taxon>
    </lineage>
</organism>
<dbReference type="InterPro" id="IPR050595">
    <property type="entry name" value="Bact_response_regulator"/>
</dbReference>
<dbReference type="InterPro" id="IPR001789">
    <property type="entry name" value="Sig_transdc_resp-reg_receiver"/>
</dbReference>
<evidence type="ECO:0000256" key="1">
    <source>
        <dbReference type="ARBA" id="ARBA00022553"/>
    </source>
</evidence>
<evidence type="ECO:0000256" key="2">
    <source>
        <dbReference type="PROSITE-ProRule" id="PRU00169"/>
    </source>
</evidence>
<dbReference type="Pfam" id="PF00072">
    <property type="entry name" value="Response_reg"/>
    <property type="match status" value="1"/>
</dbReference>
<dbReference type="RefSeq" id="WP_369454329.1">
    <property type="nucleotide sequence ID" value="NZ_JBGCUO010000001.1"/>
</dbReference>
<dbReference type="PANTHER" id="PTHR44591:SF19">
    <property type="entry name" value="TWO-COMPONENT RESPONSE REGULATOR-RELATED"/>
    <property type="match status" value="1"/>
</dbReference>
<gene>
    <name evidence="4" type="ORF">AB5I84_02890</name>
</gene>
<evidence type="ECO:0000313" key="5">
    <source>
        <dbReference type="Proteomes" id="UP001562065"/>
    </source>
</evidence>